<keyword evidence="2" id="KW-1185">Reference proteome</keyword>
<dbReference type="OrthoDB" id="7569417at2"/>
<evidence type="ECO:0000313" key="2">
    <source>
        <dbReference type="Proteomes" id="UP000283469"/>
    </source>
</evidence>
<dbReference type="RefSeq" id="WP_119745752.1">
    <property type="nucleotide sequence ID" value="NZ_QVRA01000007.1"/>
</dbReference>
<reference evidence="1 2" key="1">
    <citation type="submission" date="2018-08" db="EMBL/GenBank/DDBJ databases">
        <title>Sphingobium sp. EO9.</title>
        <authorList>
            <person name="Park Y."/>
            <person name="Kim K.H."/>
            <person name="Jeon C.O."/>
        </authorList>
    </citation>
    <scope>NUCLEOTIDE SEQUENCE [LARGE SCALE GENOMIC DNA]</scope>
    <source>
        <strain evidence="1 2">EO9</strain>
    </source>
</reference>
<proteinExistence type="predicted"/>
<evidence type="ECO:0000313" key="1">
    <source>
        <dbReference type="EMBL" id="RJG55057.1"/>
    </source>
</evidence>
<dbReference type="AlphaFoldDB" id="A0A418YT35"/>
<name>A0A418YT35_9SPHN</name>
<accession>A0A418YT35</accession>
<dbReference type="SUPFAM" id="SSF141371">
    <property type="entry name" value="PilZ domain-like"/>
    <property type="match status" value="1"/>
</dbReference>
<comment type="caution">
    <text evidence="1">The sequence shown here is derived from an EMBL/GenBank/DDBJ whole genome shotgun (WGS) entry which is preliminary data.</text>
</comment>
<sequence>MNSVHYRPQVERRRESRFVANARATLLWDGVTEPITIQNISAYGALVTGFYLPPIGARVTVIADYLEVCGTVIWRGEERCGLLLSRQVDPLAVIAEPSVRTVEPTRQREISLRRLSPGIYG</sequence>
<gene>
    <name evidence="1" type="ORF">D0Z70_09540</name>
</gene>
<dbReference type="EMBL" id="QVRA01000007">
    <property type="protein sequence ID" value="RJG55057.1"/>
    <property type="molecule type" value="Genomic_DNA"/>
</dbReference>
<dbReference type="Proteomes" id="UP000283469">
    <property type="component" value="Unassembled WGS sequence"/>
</dbReference>
<organism evidence="1 2">
    <name type="scientific">Sphingobium terrigena</name>
    <dbReference type="NCBI Taxonomy" id="2304063"/>
    <lineage>
        <taxon>Bacteria</taxon>
        <taxon>Pseudomonadati</taxon>
        <taxon>Pseudomonadota</taxon>
        <taxon>Alphaproteobacteria</taxon>
        <taxon>Sphingomonadales</taxon>
        <taxon>Sphingomonadaceae</taxon>
        <taxon>Sphingobium</taxon>
    </lineage>
</organism>
<protein>
    <submittedName>
        <fullName evidence="1">PilZ domain-containing protein</fullName>
    </submittedName>
</protein>